<dbReference type="Gene3D" id="1.20.870.10">
    <property type="entry name" value="Son of sevenless (SoS) protein Chain: S domain 1"/>
    <property type="match status" value="1"/>
</dbReference>
<gene>
    <name evidence="5" type="primary">LOC110294701</name>
</gene>
<dbReference type="PANTHER" id="PTHR46793">
    <property type="entry name" value="1700018F24RIK PROTEIN-RELATED-RELATED"/>
    <property type="match status" value="1"/>
</dbReference>
<evidence type="ECO:0000313" key="4">
    <source>
        <dbReference type="Proteomes" id="UP000515126"/>
    </source>
</evidence>
<dbReference type="Pfam" id="PF00618">
    <property type="entry name" value="RasGEF_N"/>
    <property type="match status" value="1"/>
</dbReference>
<protein>
    <submittedName>
        <fullName evidence="5">Uncharacterized protein LOC110294701</fullName>
    </submittedName>
</protein>
<dbReference type="InterPro" id="IPR000651">
    <property type="entry name" value="Ras-like_Gua-exchang_fac_N"/>
</dbReference>
<dbReference type="CDD" id="cd06224">
    <property type="entry name" value="REM"/>
    <property type="match status" value="1"/>
</dbReference>
<sequence>MFSCFQISRGLGPKKPKRGDLGHLWRCLIRPLTHFWHASRRNPKEPDFPYNPPKFTYNTFEFVEQMIAYIPAAVHYHDQLSISLFLAVYHRYCSTWEVLDLLMKTYPSFQPDCEQDQLTKSAIFNFLAHWLDTFPEHFFDSPNLAVMRQLMDYAGHHMPSAEFDKESRELLSRLEEQEAKKLKHEKDCAATAEQDAPRMQENLALRPASVAEPQGDLQPQVDTELLEPAVVGPFVPEPGPVQLPTFDQALPTSTDTQSPEDVAVDEAADMVADEAADEAGDVSPAKQLFLSYTVQLGTPDFIFPLPKVDI</sequence>
<dbReference type="Proteomes" id="UP000515126">
    <property type="component" value="Chromosome 5"/>
</dbReference>
<evidence type="ECO:0000313" key="5">
    <source>
        <dbReference type="RefSeq" id="XP_021018762.1"/>
    </source>
</evidence>
<keyword evidence="4" id="KW-1185">Reference proteome</keyword>
<reference evidence="5" key="1">
    <citation type="submission" date="2025-08" db="UniProtKB">
        <authorList>
            <consortium name="RefSeq"/>
        </authorList>
    </citation>
    <scope>IDENTIFICATION</scope>
</reference>
<keyword evidence="1" id="KW-0344">Guanine-nucleotide releasing factor</keyword>
<dbReference type="PANTHER" id="PTHR46793:SF1">
    <property type="entry name" value="1700018F24RIK PROTEIN-RELATED"/>
    <property type="match status" value="1"/>
</dbReference>
<accession>A0A6P5PLA9</accession>
<dbReference type="InterPro" id="IPR023578">
    <property type="entry name" value="Ras_GEF_dom_sf"/>
</dbReference>
<evidence type="ECO:0000259" key="3">
    <source>
        <dbReference type="PROSITE" id="PS50212"/>
    </source>
</evidence>
<dbReference type="GO" id="GO:0005085">
    <property type="term" value="F:guanyl-nucleotide exchange factor activity"/>
    <property type="evidence" value="ECO:0007669"/>
    <property type="project" value="UniProtKB-KW"/>
</dbReference>
<proteinExistence type="predicted"/>
<dbReference type="AlphaFoldDB" id="A0A6P5PLA9"/>
<keyword evidence="2" id="KW-0175">Coiled coil</keyword>
<dbReference type="RefSeq" id="XP_021018762.1">
    <property type="nucleotide sequence ID" value="XM_021163103.1"/>
</dbReference>
<dbReference type="PROSITE" id="PS50212">
    <property type="entry name" value="RASGEF_NTER"/>
    <property type="match status" value="1"/>
</dbReference>
<feature type="domain" description="N-terminal Ras-GEF" evidence="3">
    <location>
        <begin position="54"/>
        <end position="175"/>
    </location>
</feature>
<dbReference type="GeneID" id="110294701"/>
<evidence type="ECO:0000256" key="1">
    <source>
        <dbReference type="PROSITE-ProRule" id="PRU00135"/>
    </source>
</evidence>
<evidence type="ECO:0000256" key="2">
    <source>
        <dbReference type="SAM" id="Coils"/>
    </source>
</evidence>
<dbReference type="SUPFAM" id="SSF48366">
    <property type="entry name" value="Ras GEF"/>
    <property type="match status" value="1"/>
</dbReference>
<feature type="coiled-coil region" evidence="2">
    <location>
        <begin position="160"/>
        <end position="194"/>
    </location>
</feature>
<dbReference type="KEGG" id="mcal:110294701"/>
<name>A0A6P5PLA9_MUSCR</name>
<organism evidence="4 5">
    <name type="scientific">Mus caroli</name>
    <name type="common">Ryukyu mouse</name>
    <name type="synonym">Ricefield mouse</name>
    <dbReference type="NCBI Taxonomy" id="10089"/>
    <lineage>
        <taxon>Eukaryota</taxon>
        <taxon>Metazoa</taxon>
        <taxon>Chordata</taxon>
        <taxon>Craniata</taxon>
        <taxon>Vertebrata</taxon>
        <taxon>Euteleostomi</taxon>
        <taxon>Mammalia</taxon>
        <taxon>Eutheria</taxon>
        <taxon>Euarchontoglires</taxon>
        <taxon>Glires</taxon>
        <taxon>Rodentia</taxon>
        <taxon>Myomorpha</taxon>
        <taxon>Muroidea</taxon>
        <taxon>Muridae</taxon>
        <taxon>Murinae</taxon>
        <taxon>Mus</taxon>
        <taxon>Mus</taxon>
    </lineage>
</organism>